<gene>
    <name evidence="2" type="ORF">POPTR_T153500</name>
</gene>
<reference evidence="2" key="1">
    <citation type="journal article" date="2006" name="Science">
        <title>The genome of black cottonwood, Populus trichocarpa (Torr. &amp; Gray).</title>
        <authorList>
            <person name="Tuskan G.A."/>
            <person name="Difazio S."/>
            <person name="Jansson S."/>
            <person name="Bohlmann J."/>
            <person name="Grigoriev I."/>
            <person name="Hellsten U."/>
            <person name="Putnam N."/>
            <person name="Ralph S."/>
            <person name="Rombauts S."/>
            <person name="Salamov A."/>
            <person name="Schein J."/>
            <person name="Sterck L."/>
            <person name="Aerts A."/>
            <person name="Bhalerao R.R."/>
            <person name="Bhalerao R.P."/>
            <person name="Blaudez D."/>
            <person name="Boerjan W."/>
            <person name="Brun A."/>
            <person name="Brunner A."/>
            <person name="Busov V."/>
            <person name="Campbell M."/>
            <person name="Carlson J."/>
            <person name="Chalot M."/>
            <person name="Chapman J."/>
            <person name="Chen G.L."/>
            <person name="Cooper D."/>
            <person name="Coutinho P.M."/>
            <person name="Couturier J."/>
            <person name="Covert S."/>
            <person name="Cronk Q."/>
            <person name="Cunningham R."/>
            <person name="Davis J."/>
            <person name="Degroeve S."/>
            <person name="Dejardin A."/>
            <person name="Depamphilis C."/>
            <person name="Detter J."/>
            <person name="Dirks B."/>
            <person name="Dubchak I."/>
            <person name="Duplessis S."/>
            <person name="Ehlting J."/>
            <person name="Ellis B."/>
            <person name="Gendler K."/>
            <person name="Goodstein D."/>
            <person name="Gribskov M."/>
            <person name="Grimwood J."/>
            <person name="Groover A."/>
            <person name="Gunter L."/>
            <person name="Hamberger B."/>
            <person name="Heinze B."/>
            <person name="Helariutta Y."/>
            <person name="Henrissat B."/>
            <person name="Holligan D."/>
            <person name="Holt R."/>
            <person name="Huang W."/>
            <person name="Islam-Faridi N."/>
            <person name="Jones S."/>
            <person name="Jones-Rhoades M."/>
            <person name="Jorgensen R."/>
            <person name="Joshi C."/>
            <person name="Kangasjarvi J."/>
            <person name="Karlsson J."/>
            <person name="Kelleher C."/>
            <person name="Kirkpatrick R."/>
            <person name="Kirst M."/>
            <person name="Kohler A."/>
            <person name="Kalluri U."/>
            <person name="Larimer F."/>
            <person name="Leebens-Mack J."/>
            <person name="Leple J.C."/>
            <person name="Locascio P."/>
            <person name="Lou Y."/>
            <person name="Lucas S."/>
            <person name="Martin F."/>
            <person name="Montanini B."/>
            <person name="Napoli C."/>
            <person name="Nelson D.R."/>
            <person name="Nelson C."/>
            <person name="Nieminen K."/>
            <person name="Nilsson O."/>
            <person name="Pereda V."/>
            <person name="Peter G."/>
            <person name="Philippe R."/>
            <person name="Pilate G."/>
            <person name="Poliakov A."/>
            <person name="Razumovskaya J."/>
            <person name="Richardson P."/>
            <person name="Rinaldi C."/>
            <person name="Ritland K."/>
            <person name="Rouze P."/>
            <person name="Ryaboy D."/>
            <person name="Schmutz J."/>
            <person name="Schrader J."/>
            <person name="Segerman B."/>
            <person name="Shin H."/>
            <person name="Siddiqui A."/>
            <person name="Sterky F."/>
            <person name="Terry A."/>
            <person name="Tsai C.J."/>
            <person name="Uberbacher E."/>
            <person name="Unneberg P."/>
            <person name="Vahala J."/>
            <person name="Wall K."/>
            <person name="Wessler S."/>
            <person name="Yang G."/>
            <person name="Yin T."/>
            <person name="Douglas C."/>
            <person name="Marra M."/>
            <person name="Sandberg G."/>
            <person name="Van de Peer Y."/>
            <person name="Rokhsar D."/>
        </authorList>
    </citation>
    <scope>NUCLEOTIDE SEQUENCE [LARGE SCALE GENOMIC DNA]</scope>
    <source>
        <strain evidence="2">Nisqually-1</strain>
    </source>
</reference>
<evidence type="ECO:0000256" key="1">
    <source>
        <dbReference type="SAM" id="Phobius"/>
    </source>
</evidence>
<accession>A0A2K1R4W8</accession>
<keyword evidence="1" id="KW-0812">Transmembrane</keyword>
<proteinExistence type="predicted"/>
<evidence type="ECO:0000313" key="2">
    <source>
        <dbReference type="EMBL" id="PNS22332.1"/>
    </source>
</evidence>
<keyword evidence="1" id="KW-0472">Membrane</keyword>
<dbReference type="InParanoid" id="A0A2K1R4W8"/>
<reference evidence="2" key="2">
    <citation type="submission" date="2017-07" db="EMBL/GenBank/DDBJ databases">
        <title>WGS assembly of Populus trichocarpa.</title>
        <authorList>
            <person name="Tuskan G."/>
            <person name="Difazio S."/>
            <person name="Jansson S."/>
            <person name="Bohlmann J."/>
            <person name="Grigoriev I."/>
            <person name="Hellsten U."/>
            <person name="Putnam N."/>
            <person name="Ralph S."/>
            <person name="Rombauts S."/>
            <person name="Salamov A."/>
            <person name="Schein J."/>
            <person name="Sterck L."/>
            <person name="Aerts A."/>
            <person name="Bhalerao R."/>
            <person name="Bhalerao R."/>
            <person name="Blaudez D."/>
            <person name="Boerjan W."/>
            <person name="Brun A."/>
            <person name="Brunner A."/>
            <person name="Busov V."/>
            <person name="Campbell M."/>
            <person name="Carlson J."/>
            <person name="Chalot M."/>
            <person name="Chapman J."/>
            <person name="Chen G."/>
            <person name="Cooper D."/>
            <person name="Coutinho P."/>
            <person name="Couturier J."/>
            <person name="Covert S."/>
            <person name="Cronk Q."/>
            <person name="Cunningham R."/>
            <person name="Davis J."/>
            <person name="Degroeve S."/>
            <person name="Dejardin A."/>
            <person name="Depamphilis C."/>
            <person name="Detter J."/>
            <person name="Dirks B."/>
            <person name="Dubchak I."/>
            <person name="Duplessis S."/>
            <person name="Ehlting J."/>
            <person name="Ellis B."/>
            <person name="Gendler K."/>
            <person name="Goodstein D."/>
            <person name="Gribskov M."/>
            <person name="Grimwood J."/>
            <person name="Groover A."/>
            <person name="Gunter L."/>
            <person name="Hamberger B."/>
            <person name="Heinze B."/>
            <person name="Helariutta Y."/>
            <person name="Henrissat B."/>
            <person name="Holligan D."/>
            <person name="Holt R."/>
            <person name="Huang W."/>
            <person name="Islam-Faridi N."/>
            <person name="Jones S."/>
            <person name="Jones-Rhoades M."/>
            <person name="Jorgensen R."/>
            <person name="Joshi C."/>
            <person name="Kangasjarvi J."/>
            <person name="Karlsson J."/>
            <person name="Kelleher C."/>
            <person name="Kirkpatrick R."/>
            <person name="Kirst M."/>
            <person name="Kohler A."/>
            <person name="Kalluri U."/>
            <person name="Larimer F."/>
            <person name="Leebens-Mack J."/>
            <person name="Leple J."/>
            <person name="Locascio P."/>
            <person name="Lou Y."/>
            <person name="Lucas S."/>
            <person name="Martin F."/>
            <person name="Montanini B."/>
            <person name="Napoli C."/>
            <person name="Nelson D."/>
            <person name="Nelson C."/>
            <person name="Nieminen K."/>
            <person name="Nilsson O."/>
            <person name="Pereda V."/>
            <person name="Peter G."/>
            <person name="Philippe R."/>
            <person name="Pilate G."/>
            <person name="Poliakov A."/>
            <person name="Razumovskaya J."/>
            <person name="Richardson P."/>
            <person name="Rinaldi C."/>
            <person name="Ritland K."/>
            <person name="Rouze P."/>
            <person name="Ryaboy D."/>
            <person name="Schmutz J."/>
            <person name="Schrader J."/>
            <person name="Segerman B."/>
            <person name="Shin H."/>
            <person name="Siddiqui A."/>
            <person name="Sterky F."/>
            <person name="Terry A."/>
            <person name="Tsai C."/>
            <person name="Uberbacher E."/>
            <person name="Unneberg P."/>
            <person name="Vahala J."/>
            <person name="Wall K."/>
            <person name="Wessler S."/>
            <person name="Yang G."/>
            <person name="Yin T."/>
            <person name="Douglas C."/>
            <person name="Marra M."/>
            <person name="Sandberg G."/>
            <person name="Van De Peer Y."/>
            <person name="Rokhsar D."/>
        </authorList>
    </citation>
    <scope>NUCLEOTIDE SEQUENCE</scope>
    <source>
        <strain evidence="2">Nisqually-1</strain>
    </source>
</reference>
<dbReference type="EMBL" id="KZ623578">
    <property type="protein sequence ID" value="PNS22332.1"/>
    <property type="molecule type" value="Genomic_DNA"/>
</dbReference>
<protein>
    <submittedName>
        <fullName evidence="2">Uncharacterized protein</fullName>
    </submittedName>
</protein>
<feature type="transmembrane region" description="Helical" evidence="1">
    <location>
        <begin position="25"/>
        <end position="48"/>
    </location>
</feature>
<keyword evidence="1" id="KW-1133">Transmembrane helix</keyword>
<sequence>MGVLYMWEETGKTSFSMDLLLQHSLMTYLVFKLEVGVLVLVLMGYVGVKPGWTRVSFPCYMSDEEFKFILTAIEFIAIYGQRFLPLYHFNWKTGSWTCKTKGLKDLMVRESSGSIHFLAIGKY</sequence>
<dbReference type="PANTHER" id="PTHR43686">
    <property type="entry name" value="SULFURTRANSFERASE-RELATED"/>
    <property type="match status" value="1"/>
</dbReference>
<organism evidence="2">
    <name type="scientific">Populus trichocarpa</name>
    <name type="common">Western balsam poplar</name>
    <name type="synonym">Populus balsamifera subsp. trichocarpa</name>
    <dbReference type="NCBI Taxonomy" id="3694"/>
    <lineage>
        <taxon>Eukaryota</taxon>
        <taxon>Viridiplantae</taxon>
        <taxon>Streptophyta</taxon>
        <taxon>Embryophyta</taxon>
        <taxon>Tracheophyta</taxon>
        <taxon>Spermatophyta</taxon>
        <taxon>Magnoliopsida</taxon>
        <taxon>eudicotyledons</taxon>
        <taxon>Gunneridae</taxon>
        <taxon>Pentapetalae</taxon>
        <taxon>rosids</taxon>
        <taxon>fabids</taxon>
        <taxon>Malpighiales</taxon>
        <taxon>Salicaceae</taxon>
        <taxon>Saliceae</taxon>
        <taxon>Populus</taxon>
    </lineage>
</organism>
<dbReference type="STRING" id="3694.A0A2K1R4W8"/>
<name>A0A2K1R4W8_POPTR</name>
<dbReference type="AlphaFoldDB" id="A0A2K1R4W8"/>
<dbReference type="PANTHER" id="PTHR43686:SF1">
    <property type="entry name" value="AMINOTRAN_5 DOMAIN-CONTAINING PROTEIN"/>
    <property type="match status" value="1"/>
</dbReference>